<proteinExistence type="predicted"/>
<dbReference type="AlphaFoldDB" id="W0GPX4"/>
<name>W0GPX4_9MOLU</name>
<dbReference type="EMBL" id="CP006720">
    <property type="protein sequence ID" value="AHI57629.1"/>
    <property type="molecule type" value="Genomic_DNA"/>
</dbReference>
<evidence type="ECO:0000313" key="1">
    <source>
        <dbReference type="EMBL" id="AHI57629.1"/>
    </source>
</evidence>
<dbReference type="PATRIC" id="fig|838561.3.peg.248"/>
<gene>
    <name evidence="1" type="ORF">P344_01320</name>
</gene>
<protein>
    <submittedName>
        <fullName evidence="1">Uncharacterized protein</fullName>
    </submittedName>
</protein>
<evidence type="ECO:0000313" key="2">
    <source>
        <dbReference type="Proteomes" id="UP000019260"/>
    </source>
</evidence>
<sequence>MNLYNDTLDNDQGIDSYDPNKDIPLDQIDFSHLSYGNSVLVKYKGITNPSRYTALEYGYYDLTYTDSSGGIFVHII</sequence>
<keyword evidence="2" id="KW-1185">Reference proteome</keyword>
<dbReference type="KEGG" id="smia:P344_01320"/>
<dbReference type="KEGG" id="smir:SMM_0212"/>
<dbReference type="RefSeq" id="WP_025317034.1">
    <property type="nucleotide sequence ID" value="NZ_CP002082.1"/>
</dbReference>
<dbReference type="HOGENOM" id="CLU_2652641_0_0_14"/>
<accession>W0GPX4</accession>
<dbReference type="STRING" id="838561.P344_01320"/>
<reference evidence="1 2" key="1">
    <citation type="submission" date="2013-09" db="EMBL/GenBank/DDBJ databases">
        <title>Complete genome sequence of Spiroplasma mirum suckling mouse cataract agent.</title>
        <authorList>
            <person name="Landry C.A."/>
            <person name="Bastian F.O."/>
            <person name="Thune R.L."/>
        </authorList>
    </citation>
    <scope>NUCLEOTIDE SEQUENCE [LARGE SCALE GENOMIC DNA]</scope>
    <source>
        <strain evidence="1 2">SMCA</strain>
    </source>
</reference>
<dbReference type="Proteomes" id="UP000019260">
    <property type="component" value="Chromosome"/>
</dbReference>
<organism evidence="1 2">
    <name type="scientific">Spiroplasma mirum ATCC 29335</name>
    <dbReference type="NCBI Taxonomy" id="838561"/>
    <lineage>
        <taxon>Bacteria</taxon>
        <taxon>Bacillati</taxon>
        <taxon>Mycoplasmatota</taxon>
        <taxon>Mollicutes</taxon>
        <taxon>Entomoplasmatales</taxon>
        <taxon>Spiroplasmataceae</taxon>
        <taxon>Spiroplasma</taxon>
    </lineage>
</organism>